<evidence type="ECO:0000313" key="1">
    <source>
        <dbReference type="EMBL" id="MBE9463927.1"/>
    </source>
</evidence>
<keyword evidence="2" id="KW-1185">Reference proteome</keyword>
<dbReference type="RefSeq" id="WP_194122021.1">
    <property type="nucleotide sequence ID" value="NZ_JACYGY010000001.1"/>
</dbReference>
<dbReference type="EMBL" id="JACYGY010000001">
    <property type="protein sequence ID" value="MBE9463927.1"/>
    <property type="molecule type" value="Genomic_DNA"/>
</dbReference>
<evidence type="ECO:0008006" key="3">
    <source>
        <dbReference type="Google" id="ProtNLM"/>
    </source>
</evidence>
<organism evidence="1 2">
    <name type="scientific">Dyadobacter subterraneus</name>
    <dbReference type="NCBI Taxonomy" id="2773304"/>
    <lineage>
        <taxon>Bacteria</taxon>
        <taxon>Pseudomonadati</taxon>
        <taxon>Bacteroidota</taxon>
        <taxon>Cytophagia</taxon>
        <taxon>Cytophagales</taxon>
        <taxon>Spirosomataceae</taxon>
        <taxon>Dyadobacter</taxon>
    </lineage>
</organism>
<gene>
    <name evidence="1" type="ORF">IEE83_18750</name>
</gene>
<dbReference type="Proteomes" id="UP000634134">
    <property type="component" value="Unassembled WGS sequence"/>
</dbReference>
<protein>
    <recommendedName>
        <fullName evidence="3">ACT domain-containing protein</fullName>
    </recommendedName>
</protein>
<accession>A0ABR9WEK4</accession>
<reference evidence="2" key="1">
    <citation type="submission" date="2023-07" db="EMBL/GenBank/DDBJ databases">
        <title>Dyadobacter sp. nov 'subterranea' isolated from contaminted grondwater.</title>
        <authorList>
            <person name="Szabo I."/>
            <person name="Al-Omari J."/>
            <person name="Szerdahelyi S.G."/>
            <person name="Rado J."/>
        </authorList>
    </citation>
    <scope>NUCLEOTIDE SEQUENCE [LARGE SCALE GENOMIC DNA]</scope>
    <source>
        <strain evidence="2">UP-52</strain>
    </source>
</reference>
<evidence type="ECO:0000313" key="2">
    <source>
        <dbReference type="Proteomes" id="UP000634134"/>
    </source>
</evidence>
<proteinExistence type="predicted"/>
<comment type="caution">
    <text evidence="1">The sequence shown here is derived from an EMBL/GenBank/DDBJ whole genome shotgun (WGS) entry which is preliminary data.</text>
</comment>
<name>A0ABR9WEK4_9BACT</name>
<sequence>MSTYQISLIYPNTISLYRITSLVESVSGTRIQHLNFTSQGKDLVGTLIVETSDRIGFDSVVRLMRASKGLLSVVEKQNVA</sequence>